<dbReference type="PANTHER" id="PTHR33067">
    <property type="entry name" value="RNA-DIRECTED DNA POLYMERASE-RELATED"/>
    <property type="match status" value="1"/>
</dbReference>
<organism evidence="2 3">
    <name type="scientific">Linum trigynum</name>
    <dbReference type="NCBI Taxonomy" id="586398"/>
    <lineage>
        <taxon>Eukaryota</taxon>
        <taxon>Viridiplantae</taxon>
        <taxon>Streptophyta</taxon>
        <taxon>Embryophyta</taxon>
        <taxon>Tracheophyta</taxon>
        <taxon>Spermatophyta</taxon>
        <taxon>Magnoliopsida</taxon>
        <taxon>eudicotyledons</taxon>
        <taxon>Gunneridae</taxon>
        <taxon>Pentapetalae</taxon>
        <taxon>rosids</taxon>
        <taxon>fabids</taxon>
        <taxon>Malpighiales</taxon>
        <taxon>Linaceae</taxon>
        <taxon>Linum</taxon>
    </lineage>
</organism>
<reference evidence="2 3" key="1">
    <citation type="submission" date="2024-04" db="EMBL/GenBank/DDBJ databases">
        <authorList>
            <person name="Fracassetti M."/>
        </authorList>
    </citation>
    <scope>NUCLEOTIDE SEQUENCE [LARGE SCALE GENOMIC DNA]</scope>
</reference>
<evidence type="ECO:0000313" key="3">
    <source>
        <dbReference type="Proteomes" id="UP001497516"/>
    </source>
</evidence>
<feature type="region of interest" description="Disordered" evidence="1">
    <location>
        <begin position="1"/>
        <end position="59"/>
    </location>
</feature>
<evidence type="ECO:0000256" key="1">
    <source>
        <dbReference type="SAM" id="MobiDB-lite"/>
    </source>
</evidence>
<keyword evidence="3" id="KW-1185">Reference proteome</keyword>
<protein>
    <recommendedName>
        <fullName evidence="4">Reverse transcriptase domain-containing protein</fullName>
    </recommendedName>
</protein>
<sequence length="437" mass="48217">MGSKARQIYTRAPGTLPATTIPNPREEHQQLDAIFTRSGKTISANPVPARQEGPLPASALPADDAEVRMEKEAPTPKPQPVVKKHVPQLPFPTRLHKDKLETEFAKFMAMLKQLNISIPFVEALSKMLKYANFMKDLLTNKKKLGDLSTVLLSKECSAILQNKLPEKRKDPGSFTIPLTIGCMHVGKSLADLGASINVMPYKLFNKIDLGELSPTRMSIQLADCSFVHPRGVIEDLLVNVGAFTYPVDFVILDINEDVYVPLILGRPFLATYKALIDVHDGKLILRAGNEQATFSVTEFDHCAMIAVTPVHAISDLVHEPVVYPSASLILQDPPLTPSPPLHPASPPNKKIKEEWWPKQQVAKPARKKGGDHYELVPPPAPRPPWPSKYSLACILPDGQVELTNAGGRTRRVHGHNLKLYLKSDVDPLLESPVPAPR</sequence>
<dbReference type="Gene3D" id="2.40.70.10">
    <property type="entry name" value="Acid Proteases"/>
    <property type="match status" value="1"/>
</dbReference>
<evidence type="ECO:0008006" key="4">
    <source>
        <dbReference type="Google" id="ProtNLM"/>
    </source>
</evidence>
<dbReference type="EMBL" id="OZ034818">
    <property type="protein sequence ID" value="CAL1389187.1"/>
    <property type="molecule type" value="Genomic_DNA"/>
</dbReference>
<feature type="region of interest" description="Disordered" evidence="1">
    <location>
        <begin position="360"/>
        <end position="381"/>
    </location>
</feature>
<accession>A0AAV2ETZ1</accession>
<dbReference type="InterPro" id="IPR021109">
    <property type="entry name" value="Peptidase_aspartic_dom_sf"/>
</dbReference>
<dbReference type="CDD" id="cd00303">
    <property type="entry name" value="retropepsin_like"/>
    <property type="match status" value="1"/>
</dbReference>
<dbReference type="PANTHER" id="PTHR33067:SF35">
    <property type="entry name" value="ASPARTIC PEPTIDASE DDI1-TYPE DOMAIN-CONTAINING PROTEIN"/>
    <property type="match status" value="1"/>
</dbReference>
<name>A0AAV2ETZ1_9ROSI</name>
<dbReference type="AlphaFoldDB" id="A0AAV2ETZ1"/>
<dbReference type="Proteomes" id="UP001497516">
    <property type="component" value="Chromosome 5"/>
</dbReference>
<gene>
    <name evidence="2" type="ORF">LTRI10_LOCUS30065</name>
</gene>
<proteinExistence type="predicted"/>
<evidence type="ECO:0000313" key="2">
    <source>
        <dbReference type="EMBL" id="CAL1389187.1"/>
    </source>
</evidence>